<dbReference type="AlphaFoldDB" id="A0A0R3VZP3"/>
<feature type="compositionally biased region" description="Gly residues" evidence="1">
    <location>
        <begin position="63"/>
        <end position="76"/>
    </location>
</feature>
<accession>A0A0R3VZP3</accession>
<feature type="compositionally biased region" description="Polar residues" evidence="1">
    <location>
        <begin position="154"/>
        <end position="165"/>
    </location>
</feature>
<reference evidence="2 3" key="2">
    <citation type="submission" date="2018-11" db="EMBL/GenBank/DDBJ databases">
        <authorList>
            <consortium name="Pathogen Informatics"/>
        </authorList>
    </citation>
    <scope>NUCLEOTIDE SEQUENCE [LARGE SCALE GENOMIC DNA]</scope>
</reference>
<protein>
    <submittedName>
        <fullName evidence="2 4">Uncharacterized protein</fullName>
    </submittedName>
</protein>
<evidence type="ECO:0000313" key="3">
    <source>
        <dbReference type="Proteomes" id="UP000282613"/>
    </source>
</evidence>
<dbReference type="OrthoDB" id="10461319at2759"/>
<sequence length="216" mass="22467">MGQIIILDARLKCSGQRSSNWLAVQNGSSGTISTSGLTTATTAQVCVYEAATVAAAVAAAAAGQGGGKGEQRGGGSEADRGVRDGAAVGTPSTHLLTAVTHERSSSSLNVCHHINPQQLLSSFNRIAWVSLLKSELTGAVEWDFMKLLPLPQPHDSNQPSSSSNAAVGGVDSSECKDHVPPNLETEDHLKSSTERDDGSGSTSRQRQVMSRPLLCC</sequence>
<dbReference type="STRING" id="60517.A0A0R3VZP3"/>
<feature type="compositionally biased region" description="Basic and acidic residues" evidence="1">
    <location>
        <begin position="173"/>
        <end position="198"/>
    </location>
</feature>
<evidence type="ECO:0000256" key="1">
    <source>
        <dbReference type="SAM" id="MobiDB-lite"/>
    </source>
</evidence>
<feature type="region of interest" description="Disordered" evidence="1">
    <location>
        <begin position="153"/>
        <end position="216"/>
    </location>
</feature>
<dbReference type="Proteomes" id="UP000282613">
    <property type="component" value="Unassembled WGS sequence"/>
</dbReference>
<name>A0A0R3VZP3_TAEAS</name>
<reference evidence="4" key="1">
    <citation type="submission" date="2017-02" db="UniProtKB">
        <authorList>
            <consortium name="WormBaseParasite"/>
        </authorList>
    </citation>
    <scope>IDENTIFICATION</scope>
</reference>
<organism evidence="4">
    <name type="scientific">Taenia asiatica</name>
    <name type="common">Asian tapeworm</name>
    <dbReference type="NCBI Taxonomy" id="60517"/>
    <lineage>
        <taxon>Eukaryota</taxon>
        <taxon>Metazoa</taxon>
        <taxon>Spiralia</taxon>
        <taxon>Lophotrochozoa</taxon>
        <taxon>Platyhelminthes</taxon>
        <taxon>Cestoda</taxon>
        <taxon>Eucestoda</taxon>
        <taxon>Cyclophyllidea</taxon>
        <taxon>Taeniidae</taxon>
        <taxon>Taenia</taxon>
    </lineage>
</organism>
<evidence type="ECO:0000313" key="4">
    <source>
        <dbReference type="WBParaSite" id="TASK_0000288701-mRNA-1"/>
    </source>
</evidence>
<keyword evidence="3" id="KW-1185">Reference proteome</keyword>
<dbReference type="EMBL" id="UYRS01003815">
    <property type="protein sequence ID" value="VDK26504.1"/>
    <property type="molecule type" value="Genomic_DNA"/>
</dbReference>
<feature type="compositionally biased region" description="Polar residues" evidence="1">
    <location>
        <begin position="199"/>
        <end position="208"/>
    </location>
</feature>
<proteinExistence type="predicted"/>
<dbReference type="WBParaSite" id="TASK_0000288701-mRNA-1">
    <property type="protein sequence ID" value="TASK_0000288701-mRNA-1"/>
    <property type="gene ID" value="TASK_0000288701"/>
</dbReference>
<evidence type="ECO:0000313" key="2">
    <source>
        <dbReference type="EMBL" id="VDK26504.1"/>
    </source>
</evidence>
<gene>
    <name evidence="2" type="ORF">TASK_LOCUS2888</name>
</gene>
<feature type="region of interest" description="Disordered" evidence="1">
    <location>
        <begin position="62"/>
        <end position="89"/>
    </location>
</feature>